<dbReference type="Pfam" id="PF18128">
    <property type="entry name" value="HydF_dimer"/>
    <property type="match status" value="1"/>
</dbReference>
<dbReference type="Gene3D" id="3.40.50.11410">
    <property type="match status" value="1"/>
</dbReference>
<name>A0A8H2M6M7_9FIRM</name>
<dbReference type="InterPro" id="IPR006073">
    <property type="entry name" value="GTP-bd"/>
</dbReference>
<dbReference type="GO" id="GO:0030488">
    <property type="term" value="P:tRNA methylation"/>
    <property type="evidence" value="ECO:0007669"/>
    <property type="project" value="TreeGrafter"/>
</dbReference>
<keyword evidence="2" id="KW-0342">GTP-binding</keyword>
<evidence type="ECO:0000259" key="5">
    <source>
        <dbReference type="Pfam" id="PF18133"/>
    </source>
</evidence>
<dbReference type="Pfam" id="PF18133">
    <property type="entry name" value="HydF_tetramer"/>
    <property type="match status" value="1"/>
</dbReference>
<evidence type="ECO:0000313" key="6">
    <source>
        <dbReference type="EMBL" id="VFB16117.1"/>
    </source>
</evidence>
<dbReference type="Gene3D" id="3.40.50.300">
    <property type="entry name" value="P-loop containing nucleotide triphosphate hydrolases"/>
    <property type="match status" value="1"/>
</dbReference>
<dbReference type="InterPro" id="IPR040644">
    <property type="entry name" value="HydF_tetramer"/>
</dbReference>
<evidence type="ECO:0000259" key="3">
    <source>
        <dbReference type="Pfam" id="PF01926"/>
    </source>
</evidence>
<dbReference type="EMBL" id="CAACYI010000001">
    <property type="protein sequence ID" value="VFB16117.1"/>
    <property type="molecule type" value="Genomic_DNA"/>
</dbReference>
<dbReference type="NCBIfam" id="TIGR03918">
    <property type="entry name" value="GTP_HydF"/>
    <property type="match status" value="1"/>
</dbReference>
<dbReference type="Proteomes" id="UP000377798">
    <property type="component" value="Unassembled WGS sequence"/>
</dbReference>
<proteinExistence type="predicted"/>
<dbReference type="SUPFAM" id="SSF52540">
    <property type="entry name" value="P-loop containing nucleoside triphosphate hydrolases"/>
    <property type="match status" value="1"/>
</dbReference>
<dbReference type="PANTHER" id="PTHR42714">
    <property type="entry name" value="TRNA MODIFICATION GTPASE GTPBP3"/>
    <property type="match status" value="1"/>
</dbReference>
<dbReference type="InterPro" id="IPR041606">
    <property type="entry name" value="HydF_dimer"/>
</dbReference>
<organism evidence="6 7">
    <name type="scientific">Urinicoccus massiliensis</name>
    <dbReference type="NCBI Taxonomy" id="1723382"/>
    <lineage>
        <taxon>Bacteria</taxon>
        <taxon>Bacillati</taxon>
        <taxon>Bacillota</taxon>
        <taxon>Tissierellia</taxon>
        <taxon>Tissierellales</taxon>
        <taxon>Peptoniphilaceae</taxon>
        <taxon>Urinicoccus</taxon>
    </lineage>
</organism>
<evidence type="ECO:0000313" key="7">
    <source>
        <dbReference type="Proteomes" id="UP000377798"/>
    </source>
</evidence>
<dbReference type="PANTHER" id="PTHR42714:SF6">
    <property type="entry name" value="TRANSLATION INITIATION FACTOR IF-2"/>
    <property type="match status" value="1"/>
</dbReference>
<dbReference type="GO" id="GO:0005525">
    <property type="term" value="F:GTP binding"/>
    <property type="evidence" value="ECO:0007669"/>
    <property type="project" value="UniProtKB-KW"/>
</dbReference>
<evidence type="ECO:0000259" key="4">
    <source>
        <dbReference type="Pfam" id="PF18128"/>
    </source>
</evidence>
<dbReference type="InterPro" id="IPR027417">
    <property type="entry name" value="P-loop_NTPase"/>
</dbReference>
<feature type="domain" description="G" evidence="3">
    <location>
        <begin position="9"/>
        <end position="119"/>
    </location>
</feature>
<comment type="caution">
    <text evidence="6">The sequence shown here is derived from an EMBL/GenBank/DDBJ whole genome shotgun (WGS) entry which is preliminary data.</text>
</comment>
<feature type="domain" description="Hydrogen maturase F tetramerization" evidence="5">
    <location>
        <begin position="260"/>
        <end position="371"/>
    </location>
</feature>
<dbReference type="NCBIfam" id="TIGR00231">
    <property type="entry name" value="small_GTP"/>
    <property type="match status" value="1"/>
</dbReference>
<evidence type="ECO:0000256" key="1">
    <source>
        <dbReference type="ARBA" id="ARBA00022741"/>
    </source>
</evidence>
<reference evidence="6 7" key="1">
    <citation type="submission" date="2019-02" db="EMBL/GenBank/DDBJ databases">
        <authorList>
            <consortium name="Pathogen Informatics"/>
        </authorList>
    </citation>
    <scope>NUCLEOTIDE SEQUENCE [LARGE SCALE GENOMIC DNA]</scope>
    <source>
        <strain evidence="6 7">3012STDY7089603</strain>
    </source>
</reference>
<dbReference type="InterPro" id="IPR023873">
    <property type="entry name" value="FeFe-hyd_GTPase_HydF"/>
</dbReference>
<sequence length="375" mass="41582">MENRGNQKHIGIFGQANAGKSTLFNLLLGQDYSIVDPKAGTTTDPVYKAMEVQGLGPCVFIDTAGLYDASLLQEKRTQRALQVLDECDLCLVVLRQGMEDLSWLQDLRRRKKKILLVANGPLEKDLRDQVKEEVLPFKKDKILQALAGALKEDQEPGLLDGLAKKGDLLLLVMPQDIQAPKGRLILPQVMTLRAGLDLGCRLLTIQPQDLEKSLEDLGDKISLVVTDSQIFSQVKKKLPNSLRLTSFSVLMARMKGDIQAYLEGARKLDDLGGEARILISEACSHAPMEEDIGRVQIPRLLRERLGLDVKIDFARGLDYPDNLKDYDLVISCGSCMFNRAMTMARIHQAQEAGVAISNYGLVIAKIRGILDDIAY</sequence>
<protein>
    <submittedName>
        <fullName evidence="6">GTPase Era</fullName>
    </submittedName>
</protein>
<accession>A0A8H2M6M7</accession>
<dbReference type="AlphaFoldDB" id="A0A8H2M6M7"/>
<keyword evidence="1" id="KW-0547">Nucleotide-binding</keyword>
<gene>
    <name evidence="6" type="primary">era_1</name>
    <name evidence="6" type="ORF">NCTC13150_00633</name>
</gene>
<dbReference type="RefSeq" id="WP_131748619.1">
    <property type="nucleotide sequence ID" value="NZ_CAACYI010000001.1"/>
</dbReference>
<dbReference type="Pfam" id="PF01926">
    <property type="entry name" value="MMR_HSR1"/>
    <property type="match status" value="1"/>
</dbReference>
<dbReference type="GO" id="GO:0002098">
    <property type="term" value="P:tRNA wobble uridine modification"/>
    <property type="evidence" value="ECO:0007669"/>
    <property type="project" value="TreeGrafter"/>
</dbReference>
<dbReference type="Gene3D" id="3.40.50.11420">
    <property type="match status" value="1"/>
</dbReference>
<dbReference type="GO" id="GO:0005737">
    <property type="term" value="C:cytoplasm"/>
    <property type="evidence" value="ECO:0007669"/>
    <property type="project" value="TreeGrafter"/>
</dbReference>
<evidence type="ECO:0000256" key="2">
    <source>
        <dbReference type="ARBA" id="ARBA00023134"/>
    </source>
</evidence>
<dbReference type="CDD" id="cd00880">
    <property type="entry name" value="Era_like"/>
    <property type="match status" value="1"/>
</dbReference>
<keyword evidence="7" id="KW-1185">Reference proteome</keyword>
<feature type="domain" description="Hydrogen maturase F dimerization" evidence="4">
    <location>
        <begin position="158"/>
        <end position="256"/>
    </location>
</feature>
<dbReference type="InterPro" id="IPR005225">
    <property type="entry name" value="Small_GTP-bd"/>
</dbReference>